<dbReference type="RefSeq" id="WP_077589391.1">
    <property type="nucleotide sequence ID" value="NZ_CP019640.1"/>
</dbReference>
<evidence type="ECO:0000256" key="6">
    <source>
        <dbReference type="SAM" id="Phobius"/>
    </source>
</evidence>
<feature type="transmembrane region" description="Helical" evidence="6">
    <location>
        <begin position="293"/>
        <end position="316"/>
    </location>
</feature>
<name>A0A1Q2KZE0_9BACL</name>
<dbReference type="Proteomes" id="UP000188184">
    <property type="component" value="Chromosome"/>
</dbReference>
<feature type="transmembrane region" description="Helical" evidence="6">
    <location>
        <begin position="336"/>
        <end position="367"/>
    </location>
</feature>
<dbReference type="Pfam" id="PF01594">
    <property type="entry name" value="AI-2E_transport"/>
    <property type="match status" value="1"/>
</dbReference>
<dbReference type="EMBL" id="CP019640">
    <property type="protein sequence ID" value="AQQ53494.1"/>
    <property type="molecule type" value="Genomic_DNA"/>
</dbReference>
<reference evidence="7 8" key="1">
    <citation type="submission" date="2017-02" db="EMBL/GenBank/DDBJ databases">
        <title>The complete genomic sequence of a novel cold adapted crude oil-degrading bacterium Planococcus qaidamina Y42.</title>
        <authorList>
            <person name="Yang R."/>
        </authorList>
    </citation>
    <scope>NUCLEOTIDE SEQUENCE [LARGE SCALE GENOMIC DNA]</scope>
    <source>
        <strain evidence="7 8">Y42</strain>
    </source>
</reference>
<dbReference type="PANTHER" id="PTHR21716:SF69">
    <property type="entry name" value="TRANSPORT PROTEIN YUBA-RELATED"/>
    <property type="match status" value="1"/>
</dbReference>
<proteinExistence type="inferred from homology"/>
<feature type="transmembrane region" description="Helical" evidence="6">
    <location>
        <begin position="267"/>
        <end position="286"/>
    </location>
</feature>
<accession>A0A1Q2KZE0</accession>
<feature type="transmembrane region" description="Helical" evidence="6">
    <location>
        <begin position="21"/>
        <end position="39"/>
    </location>
</feature>
<organism evidence="7 8">
    <name type="scientific">Planococcus lenghuensis</name>
    <dbReference type="NCBI Taxonomy" id="2213202"/>
    <lineage>
        <taxon>Bacteria</taxon>
        <taxon>Bacillati</taxon>
        <taxon>Bacillota</taxon>
        <taxon>Bacilli</taxon>
        <taxon>Bacillales</taxon>
        <taxon>Caryophanaceae</taxon>
        <taxon>Planococcus</taxon>
    </lineage>
</organism>
<feature type="transmembrane region" description="Helical" evidence="6">
    <location>
        <begin position="45"/>
        <end position="69"/>
    </location>
</feature>
<dbReference type="InterPro" id="IPR002549">
    <property type="entry name" value="AI-2E-like"/>
</dbReference>
<evidence type="ECO:0000256" key="5">
    <source>
        <dbReference type="ARBA" id="ARBA00023136"/>
    </source>
</evidence>
<evidence type="ECO:0000256" key="3">
    <source>
        <dbReference type="ARBA" id="ARBA00022692"/>
    </source>
</evidence>
<feature type="transmembrane region" description="Helical" evidence="6">
    <location>
        <begin position="178"/>
        <end position="203"/>
    </location>
</feature>
<dbReference type="GO" id="GO:0055085">
    <property type="term" value="P:transmembrane transport"/>
    <property type="evidence" value="ECO:0007669"/>
    <property type="project" value="TreeGrafter"/>
</dbReference>
<dbReference type="GO" id="GO:0016020">
    <property type="term" value="C:membrane"/>
    <property type="evidence" value="ECO:0007669"/>
    <property type="project" value="UniProtKB-SubCell"/>
</dbReference>
<protein>
    <submittedName>
        <fullName evidence="7">AI-2E family transporter</fullName>
    </submittedName>
</protein>
<dbReference type="OrthoDB" id="9793390at2"/>
<keyword evidence="5 6" id="KW-0472">Membrane</keyword>
<comment type="subcellular location">
    <subcellularLocation>
        <location evidence="1">Membrane</location>
        <topology evidence="1">Multi-pass membrane protein</topology>
    </subcellularLocation>
</comment>
<evidence type="ECO:0000256" key="1">
    <source>
        <dbReference type="ARBA" id="ARBA00004141"/>
    </source>
</evidence>
<evidence type="ECO:0000256" key="4">
    <source>
        <dbReference type="ARBA" id="ARBA00022989"/>
    </source>
</evidence>
<evidence type="ECO:0000313" key="8">
    <source>
        <dbReference type="Proteomes" id="UP000188184"/>
    </source>
</evidence>
<comment type="similarity">
    <text evidence="2">Belongs to the autoinducer-2 exporter (AI-2E) (TC 2.A.86) family.</text>
</comment>
<dbReference type="PANTHER" id="PTHR21716">
    <property type="entry name" value="TRANSMEMBRANE PROTEIN"/>
    <property type="match status" value="1"/>
</dbReference>
<dbReference type="AlphaFoldDB" id="A0A1Q2KZE0"/>
<evidence type="ECO:0000313" key="7">
    <source>
        <dbReference type="EMBL" id="AQQ53494.1"/>
    </source>
</evidence>
<gene>
    <name evidence="7" type="ORF">B0X71_10695</name>
</gene>
<dbReference type="KEGG" id="pmar:B0X71_10695"/>
<keyword evidence="8" id="KW-1185">Reference proteome</keyword>
<evidence type="ECO:0000256" key="2">
    <source>
        <dbReference type="ARBA" id="ARBA00009773"/>
    </source>
</evidence>
<keyword evidence="4 6" id="KW-1133">Transmembrane helix</keyword>
<feature type="transmembrane region" description="Helical" evidence="6">
    <location>
        <begin position="244"/>
        <end position="261"/>
    </location>
</feature>
<keyword evidence="3 6" id="KW-0812">Transmembrane</keyword>
<feature type="transmembrane region" description="Helical" evidence="6">
    <location>
        <begin position="89"/>
        <end position="110"/>
    </location>
</feature>
<sequence length="394" mass="43492">MKQDRPSFFGTKIIAFLGGRDTLFMLTALVLTGLVILVFTEVSFIFGPLIIFFETVVLPVVVSLILYYLLRPLVHLLERGGLSRGWGILLLFLGGTGLITLLIILVFPFLQEQLLNFVAEFPLLFEELLTGADAFLGGSIIGGFYTDSGFDIDRLMETLPENVGDTLQNMVSGVVSGLTGFITTVTAFVVSIVIVPFVLFYLLKDGEKLPKHLIHLLPPRFREDFKEVLHEADHQLSGYIQGQIIVAFFIGVMVTIGFLIIGLDYAFLLGALAMVTSVIPYIGPAIAFTPAVILALVVSPFMLLKVIIVWTIVQLAEGNLISPQVMGKRLEIHPVTVIFVLLTAGALFGFVGIVLGVPIYALIRVVVTHLFKLFKRRYNKYEPVPENQYEKGEA</sequence>